<dbReference type="GO" id="GO:0008139">
    <property type="term" value="F:nuclear localization sequence binding"/>
    <property type="evidence" value="ECO:0007669"/>
    <property type="project" value="InterPro"/>
</dbReference>
<keyword evidence="7" id="KW-0539">Nucleus</keyword>
<keyword evidence="5" id="KW-0811">Translocation</keyword>
<evidence type="ECO:0000256" key="2">
    <source>
        <dbReference type="ARBA" id="ARBA00022448"/>
    </source>
</evidence>
<evidence type="ECO:0000256" key="6">
    <source>
        <dbReference type="ARBA" id="ARBA00023132"/>
    </source>
</evidence>
<dbReference type="PANTHER" id="PTHR13437">
    <property type="entry name" value="NUCLEOPORIN P58/P45 NUCLEOPORIN-LIKE PROTEIN 1"/>
    <property type="match status" value="1"/>
</dbReference>
<dbReference type="GO" id="GO:0005643">
    <property type="term" value="C:nuclear pore"/>
    <property type="evidence" value="ECO:0007669"/>
    <property type="project" value="UniProtKB-SubCell"/>
</dbReference>
<evidence type="ECO:0000256" key="5">
    <source>
        <dbReference type="ARBA" id="ARBA00023010"/>
    </source>
</evidence>
<feature type="region of interest" description="Disordered" evidence="8">
    <location>
        <begin position="76"/>
        <end position="131"/>
    </location>
</feature>
<feature type="region of interest" description="Disordered" evidence="8">
    <location>
        <begin position="452"/>
        <end position="471"/>
    </location>
</feature>
<feature type="compositionally biased region" description="Low complexity" evidence="8">
    <location>
        <begin position="76"/>
        <end position="100"/>
    </location>
</feature>
<dbReference type="GO" id="GO:0017056">
    <property type="term" value="F:structural constituent of nuclear pore"/>
    <property type="evidence" value="ECO:0007669"/>
    <property type="project" value="InterPro"/>
</dbReference>
<sequence>MNFKGFGSAATSNSGSTGFTFGKTPATTATGFGQQTGTTGSTGFTFGSTATTTSSTGFSLGGAASTSAGTGFSFPTKGSTTASSTTPSLGLGSSLQQTTTKPAFKGLGGVDPSVSTSNSNGNGNKNDTISQAVKEQNVPDEICKDVKSFEEYVTKQKAESNEVGKFSVHSLHKINEEIGSLSSALAVISTAVQRNKSAVDKLRAEFGSQLCYTEMAQRTQDIPPTLQHENTAPLMYFVDLVMEFGESMQIYRQQIEELENHLHSLSQPSNLTPQDISVALCKMQESFISLASNLHSIHDSVKHIKEQYLAYRHMVVGDSTDIFAAQKKTKPNSVKSPGSQGPAPLSNMSNMAALAMATMLQQPQQNQQAPPSQGLVKPAFGSATGSLFGSTAAPTGSGLFGSTKTGSTGFASSNPLRPALSAGFNPASSGGSAFFGNTTFNSSAGVTFGGTALNKTFDLKPPPAASKRNRK</sequence>
<dbReference type="GO" id="GO:0015031">
    <property type="term" value="P:protein transport"/>
    <property type="evidence" value="ECO:0007669"/>
    <property type="project" value="UniProtKB-KW"/>
</dbReference>
<evidence type="ECO:0000256" key="4">
    <source>
        <dbReference type="ARBA" id="ARBA00022927"/>
    </source>
</evidence>
<feature type="region of interest" description="Disordered" evidence="8">
    <location>
        <begin position="327"/>
        <end position="347"/>
    </location>
</feature>
<evidence type="ECO:0000256" key="1">
    <source>
        <dbReference type="ARBA" id="ARBA00004567"/>
    </source>
</evidence>
<evidence type="ECO:0000256" key="3">
    <source>
        <dbReference type="ARBA" id="ARBA00022816"/>
    </source>
</evidence>
<gene>
    <name evidence="9" type="primary">Nupl1</name>
</gene>
<dbReference type="PANTHER" id="PTHR13437:SF2">
    <property type="entry name" value="NUCLEOPORIN P58_P45"/>
    <property type="match status" value="1"/>
</dbReference>
<proteinExistence type="evidence at transcript level"/>
<dbReference type="Pfam" id="PF15967">
    <property type="entry name" value="Nucleoporin_FG2"/>
    <property type="match status" value="1"/>
</dbReference>
<evidence type="ECO:0000256" key="8">
    <source>
        <dbReference type="SAM" id="MobiDB-lite"/>
    </source>
</evidence>
<keyword evidence="2" id="KW-0813">Transport</keyword>
<evidence type="ECO:0000313" key="9">
    <source>
        <dbReference type="EMBL" id="CAB3264522.1"/>
    </source>
</evidence>
<name>A0A6F9DM45_9ASCI</name>
<accession>A0A6F9DM45</accession>
<evidence type="ECO:0000256" key="7">
    <source>
        <dbReference type="ARBA" id="ARBA00023242"/>
    </source>
</evidence>
<keyword evidence="6" id="KW-0906">Nuclear pore complex</keyword>
<dbReference type="AlphaFoldDB" id="A0A6F9DM45"/>
<feature type="compositionally biased region" description="Low complexity" evidence="8">
    <location>
        <begin position="117"/>
        <end position="126"/>
    </location>
</feature>
<protein>
    <submittedName>
        <fullName evidence="9">Nucleoporin p58/p45</fullName>
    </submittedName>
</protein>
<dbReference type="InterPro" id="IPR024882">
    <property type="entry name" value="NUP58/p45/49"/>
</dbReference>
<dbReference type="Gene3D" id="6.10.140.1350">
    <property type="match status" value="1"/>
</dbReference>
<dbReference type="GO" id="GO:0051028">
    <property type="term" value="P:mRNA transport"/>
    <property type="evidence" value="ECO:0007669"/>
    <property type="project" value="UniProtKB-KW"/>
</dbReference>
<keyword evidence="3" id="KW-0509">mRNA transport</keyword>
<dbReference type="EMBL" id="LR788660">
    <property type="protein sequence ID" value="CAB3264522.1"/>
    <property type="molecule type" value="mRNA"/>
</dbReference>
<reference evidence="9" key="1">
    <citation type="submission" date="2020-04" db="EMBL/GenBank/DDBJ databases">
        <authorList>
            <person name="Neveu A P."/>
        </authorList>
    </citation>
    <scope>NUCLEOTIDE SEQUENCE</scope>
    <source>
        <tissue evidence="9">Whole embryo</tissue>
    </source>
</reference>
<organism evidence="9">
    <name type="scientific">Phallusia mammillata</name>
    <dbReference type="NCBI Taxonomy" id="59560"/>
    <lineage>
        <taxon>Eukaryota</taxon>
        <taxon>Metazoa</taxon>
        <taxon>Chordata</taxon>
        <taxon>Tunicata</taxon>
        <taxon>Ascidiacea</taxon>
        <taxon>Phlebobranchia</taxon>
        <taxon>Ascidiidae</taxon>
        <taxon>Phallusia</taxon>
    </lineage>
</organism>
<keyword evidence="4" id="KW-0653">Protein transport</keyword>
<comment type="subcellular location">
    <subcellularLocation>
        <location evidence="1">Nucleus</location>
        <location evidence="1">Nuclear pore complex</location>
    </subcellularLocation>
</comment>